<evidence type="ECO:0000313" key="7">
    <source>
        <dbReference type="Proteomes" id="UP000326287"/>
    </source>
</evidence>
<evidence type="ECO:0000256" key="4">
    <source>
        <dbReference type="ARBA" id="ARBA00022833"/>
    </source>
</evidence>
<accession>A0A5P9NL06</accession>
<dbReference type="AlphaFoldDB" id="A0A5P9NL06"/>
<evidence type="ECO:0000313" key="6">
    <source>
        <dbReference type="EMBL" id="QFU75628.1"/>
    </source>
</evidence>
<organism evidence="6 7">
    <name type="scientific">Halioglobus maricola</name>
    <dbReference type="NCBI Taxonomy" id="2601894"/>
    <lineage>
        <taxon>Bacteria</taxon>
        <taxon>Pseudomonadati</taxon>
        <taxon>Pseudomonadota</taxon>
        <taxon>Gammaproteobacteria</taxon>
        <taxon>Cellvibrionales</taxon>
        <taxon>Halieaceae</taxon>
        <taxon>Halioglobus</taxon>
    </lineage>
</organism>
<dbReference type="Pfam" id="PF24827">
    <property type="entry name" value="AstE_AspA_cat"/>
    <property type="match status" value="1"/>
</dbReference>
<keyword evidence="4" id="KW-0862">Zinc</keyword>
<dbReference type="GO" id="GO:0016788">
    <property type="term" value="F:hydrolase activity, acting on ester bonds"/>
    <property type="evidence" value="ECO:0007669"/>
    <property type="project" value="InterPro"/>
</dbReference>
<dbReference type="KEGG" id="halc:EY643_08175"/>
<evidence type="ECO:0000256" key="3">
    <source>
        <dbReference type="ARBA" id="ARBA00022801"/>
    </source>
</evidence>
<keyword evidence="7" id="KW-1185">Reference proteome</keyword>
<dbReference type="Proteomes" id="UP000326287">
    <property type="component" value="Chromosome"/>
</dbReference>
<dbReference type="SUPFAM" id="SSF53187">
    <property type="entry name" value="Zn-dependent exopeptidases"/>
    <property type="match status" value="1"/>
</dbReference>
<keyword evidence="2" id="KW-0479">Metal-binding</keyword>
<comment type="cofactor">
    <cofactor evidence="1">
        <name>Zn(2+)</name>
        <dbReference type="ChEBI" id="CHEBI:29105"/>
    </cofactor>
</comment>
<dbReference type="OrthoDB" id="9782876at2"/>
<proteinExistence type="predicted"/>
<reference evidence="6 7" key="1">
    <citation type="submission" date="2019-02" db="EMBL/GenBank/DDBJ databases">
        <authorList>
            <person name="Li S.-H."/>
        </authorList>
    </citation>
    <scope>NUCLEOTIDE SEQUENCE [LARGE SCALE GENOMIC DNA]</scope>
    <source>
        <strain evidence="6 7">IMCC14385</strain>
    </source>
</reference>
<evidence type="ECO:0000256" key="1">
    <source>
        <dbReference type="ARBA" id="ARBA00001947"/>
    </source>
</evidence>
<evidence type="ECO:0000259" key="5">
    <source>
        <dbReference type="Pfam" id="PF24827"/>
    </source>
</evidence>
<protein>
    <submittedName>
        <fullName evidence="6">Succinylglutamate desuccinylase</fullName>
    </submittedName>
</protein>
<dbReference type="GO" id="GO:0046872">
    <property type="term" value="F:metal ion binding"/>
    <property type="evidence" value="ECO:0007669"/>
    <property type="project" value="UniProtKB-KW"/>
</dbReference>
<dbReference type="Gene3D" id="3.40.630.10">
    <property type="entry name" value="Zn peptidases"/>
    <property type="match status" value="1"/>
</dbReference>
<keyword evidence="3" id="KW-0378">Hydrolase</keyword>
<dbReference type="CDD" id="cd06256">
    <property type="entry name" value="M14_ASTE_ASPA-like"/>
    <property type="match status" value="1"/>
</dbReference>
<gene>
    <name evidence="6" type="ORF">EY643_08175</name>
</gene>
<dbReference type="InterPro" id="IPR055438">
    <property type="entry name" value="AstE_AspA_cat"/>
</dbReference>
<dbReference type="RefSeq" id="WP_152661735.1">
    <property type="nucleotide sequence ID" value="NZ_CP036422.1"/>
</dbReference>
<dbReference type="EMBL" id="CP036422">
    <property type="protein sequence ID" value="QFU75628.1"/>
    <property type="molecule type" value="Genomic_DNA"/>
</dbReference>
<name>A0A5P9NL06_9GAMM</name>
<sequence length="344" mass="37899">MRRFKFVRNPEASELGNNVEEFLDWLGGPTCLLLEGADPSRTRALVTLLHGNEPSGTIALYRWLRSGRTPAINIVCIVASVGAAQESPRFSHRMLPRARDLNRCFRPPFEDAQGELAEEILEILRVHSPEAVVDMHNTSGSGPAFGVCTHMDSQHDALVSLFTQRLIVSNLGLGALMELSEESCPTVTVEVGGRLDDEAHELAYEGLCRYFEAETVLSPEVTDWGLELLCDPIRLELRENVTLTYAEEPCDNYDITLRPDIEHHNFGGVTSDTVLGWARLPERQLFSAQDAGGRCAVTSLVRVAEGKIFPAQALKLFMITNNAAIAHSDCLFYAVLDDGSTICA</sequence>
<evidence type="ECO:0000256" key="2">
    <source>
        <dbReference type="ARBA" id="ARBA00022723"/>
    </source>
</evidence>
<feature type="domain" description="Succinylglutamate desuccinylase/Aspartoacylase catalytic" evidence="5">
    <location>
        <begin position="44"/>
        <end position="168"/>
    </location>
</feature>